<feature type="compositionally biased region" description="Acidic residues" evidence="3">
    <location>
        <begin position="241"/>
        <end position="254"/>
    </location>
</feature>
<evidence type="ECO:0000256" key="4">
    <source>
        <dbReference type="SAM" id="SignalP"/>
    </source>
</evidence>
<feature type="compositionally biased region" description="Basic and acidic residues" evidence="3">
    <location>
        <begin position="205"/>
        <end position="228"/>
    </location>
</feature>
<dbReference type="PANTHER" id="PTHR19965">
    <property type="entry name" value="RNA AND EXPORT FACTOR BINDING PROTEIN"/>
    <property type="match status" value="1"/>
</dbReference>
<dbReference type="Pfam" id="PF00076">
    <property type="entry name" value="RRM_1"/>
    <property type="match status" value="1"/>
</dbReference>
<keyword evidence="1 2" id="KW-0694">RNA-binding</keyword>
<feature type="compositionally biased region" description="Polar residues" evidence="3">
    <location>
        <begin position="259"/>
        <end position="268"/>
    </location>
</feature>
<dbReference type="InterPro" id="IPR000504">
    <property type="entry name" value="RRM_dom"/>
</dbReference>
<proteinExistence type="predicted"/>
<keyword evidence="7" id="KW-1185">Reference proteome</keyword>
<dbReference type="PROSITE" id="PS50102">
    <property type="entry name" value="RRM"/>
    <property type="match status" value="1"/>
</dbReference>
<dbReference type="Proteomes" id="UP000800092">
    <property type="component" value="Unassembled WGS sequence"/>
</dbReference>
<dbReference type="GO" id="GO:0005634">
    <property type="term" value="C:nucleus"/>
    <property type="evidence" value="ECO:0007669"/>
    <property type="project" value="TreeGrafter"/>
</dbReference>
<evidence type="ECO:0000313" key="6">
    <source>
        <dbReference type="EMBL" id="KAF2231862.1"/>
    </source>
</evidence>
<dbReference type="OrthoDB" id="5382468at2759"/>
<dbReference type="SMART" id="SM00360">
    <property type="entry name" value="RRM"/>
    <property type="match status" value="1"/>
</dbReference>
<accession>A0A6A6H1K7</accession>
<evidence type="ECO:0000256" key="3">
    <source>
        <dbReference type="SAM" id="MobiDB-lite"/>
    </source>
</evidence>
<evidence type="ECO:0000259" key="5">
    <source>
        <dbReference type="PROSITE" id="PS50102"/>
    </source>
</evidence>
<dbReference type="SMART" id="SM01218">
    <property type="entry name" value="FoP_duplication"/>
    <property type="match status" value="1"/>
</dbReference>
<feature type="signal peptide" evidence="4">
    <location>
        <begin position="1"/>
        <end position="20"/>
    </location>
</feature>
<reference evidence="6" key="1">
    <citation type="journal article" date="2020" name="Stud. Mycol.">
        <title>101 Dothideomycetes genomes: a test case for predicting lifestyles and emergence of pathogens.</title>
        <authorList>
            <person name="Haridas S."/>
            <person name="Albert R."/>
            <person name="Binder M."/>
            <person name="Bloem J."/>
            <person name="Labutti K."/>
            <person name="Salamov A."/>
            <person name="Andreopoulos B."/>
            <person name="Baker S."/>
            <person name="Barry K."/>
            <person name="Bills G."/>
            <person name="Bluhm B."/>
            <person name="Cannon C."/>
            <person name="Castanera R."/>
            <person name="Culley D."/>
            <person name="Daum C."/>
            <person name="Ezra D."/>
            <person name="Gonzalez J."/>
            <person name="Henrissat B."/>
            <person name="Kuo A."/>
            <person name="Liang C."/>
            <person name="Lipzen A."/>
            <person name="Lutzoni F."/>
            <person name="Magnuson J."/>
            <person name="Mondo S."/>
            <person name="Nolan M."/>
            <person name="Ohm R."/>
            <person name="Pangilinan J."/>
            <person name="Park H.-J."/>
            <person name="Ramirez L."/>
            <person name="Alfaro M."/>
            <person name="Sun H."/>
            <person name="Tritt A."/>
            <person name="Yoshinaga Y."/>
            <person name="Zwiers L.-H."/>
            <person name="Turgeon B."/>
            <person name="Goodwin S."/>
            <person name="Spatafora J."/>
            <person name="Crous P."/>
            <person name="Grigoriev I."/>
        </authorList>
    </citation>
    <scope>NUCLEOTIDE SEQUENCE</scope>
    <source>
        <strain evidence="6">Tuck. ex Michener</strain>
    </source>
</reference>
<feature type="chain" id="PRO_5025399689" evidence="4">
    <location>
        <begin position="21"/>
        <end position="298"/>
    </location>
</feature>
<sequence length="298" mass="33450">MGRCICRLLQSVLLILTSEWLHDKYTDDDVAISRRRGRPDRYTSDQGRNPPNQGAKLKFENLHYEVTEEELRELCAGIGEVQSVRLIYDRQDRSEGIAYVTYFDVRDARLALHEFDGANAYRQPIRVTMVPSAPTGPSRNPFDTAEPPNRSLADRISVPDSRRRRGRSASPIRRSDVSRPAPEGIDRYVPGQRSGGRSPIRRRGTPRDGGRRPGTRREPRPRRAEEGHQLVQGRPRKTQEELDAEMDNYWEADDGGQSGAQNQNSFATTAEFGDASSGDPAAMGTIMPGGDDDIDMIE</sequence>
<evidence type="ECO:0000256" key="1">
    <source>
        <dbReference type="ARBA" id="ARBA00022884"/>
    </source>
</evidence>
<dbReference type="InterPro" id="IPR025715">
    <property type="entry name" value="FoP_C"/>
</dbReference>
<dbReference type="InterPro" id="IPR051229">
    <property type="entry name" value="ALYREF_mRNA_export"/>
</dbReference>
<dbReference type="PANTHER" id="PTHR19965:SF82">
    <property type="entry name" value="THO COMPLEX SUBUNIT 4"/>
    <property type="match status" value="1"/>
</dbReference>
<keyword evidence="4" id="KW-0732">Signal</keyword>
<protein>
    <submittedName>
        <fullName evidence="6">RNA-binding domain-containing protein</fullName>
    </submittedName>
</protein>
<dbReference type="EMBL" id="ML991822">
    <property type="protein sequence ID" value="KAF2231862.1"/>
    <property type="molecule type" value="Genomic_DNA"/>
</dbReference>
<dbReference type="GO" id="GO:0003729">
    <property type="term" value="F:mRNA binding"/>
    <property type="evidence" value="ECO:0007669"/>
    <property type="project" value="TreeGrafter"/>
</dbReference>
<feature type="region of interest" description="Disordered" evidence="3">
    <location>
        <begin position="36"/>
        <end position="55"/>
    </location>
</feature>
<feature type="domain" description="RRM" evidence="5">
    <location>
        <begin position="55"/>
        <end position="132"/>
    </location>
</feature>
<gene>
    <name evidence="6" type="ORF">EV356DRAFT_451300</name>
</gene>
<organism evidence="6 7">
    <name type="scientific">Viridothelium virens</name>
    <name type="common">Speckled blister lichen</name>
    <name type="synonym">Trypethelium virens</name>
    <dbReference type="NCBI Taxonomy" id="1048519"/>
    <lineage>
        <taxon>Eukaryota</taxon>
        <taxon>Fungi</taxon>
        <taxon>Dikarya</taxon>
        <taxon>Ascomycota</taxon>
        <taxon>Pezizomycotina</taxon>
        <taxon>Dothideomycetes</taxon>
        <taxon>Dothideomycetes incertae sedis</taxon>
        <taxon>Trypetheliales</taxon>
        <taxon>Trypetheliaceae</taxon>
        <taxon>Viridothelium</taxon>
    </lineage>
</organism>
<evidence type="ECO:0000313" key="7">
    <source>
        <dbReference type="Proteomes" id="UP000800092"/>
    </source>
</evidence>
<evidence type="ECO:0000256" key="2">
    <source>
        <dbReference type="PROSITE-ProRule" id="PRU00176"/>
    </source>
</evidence>
<feature type="region of interest" description="Disordered" evidence="3">
    <location>
        <begin position="129"/>
        <end position="298"/>
    </location>
</feature>
<name>A0A6A6H1K7_VIRVR</name>
<dbReference type="SUPFAM" id="SSF54928">
    <property type="entry name" value="RNA-binding domain, RBD"/>
    <property type="match status" value="1"/>
</dbReference>
<dbReference type="InterPro" id="IPR012677">
    <property type="entry name" value="Nucleotide-bd_a/b_plait_sf"/>
</dbReference>
<dbReference type="InterPro" id="IPR035979">
    <property type="entry name" value="RBD_domain_sf"/>
</dbReference>
<dbReference type="AlphaFoldDB" id="A0A6A6H1K7"/>
<dbReference type="Gene3D" id="3.30.70.330">
    <property type="match status" value="1"/>
</dbReference>
<dbReference type="Pfam" id="PF13865">
    <property type="entry name" value="FoP_duplication"/>
    <property type="match status" value="1"/>
</dbReference>
<dbReference type="CDD" id="cd12418">
    <property type="entry name" value="RRM_Aly_REF_like"/>
    <property type="match status" value="1"/>
</dbReference>